<sequence length="181" mass="19389">MRAESDLRRARVGRTEVGHDGGAGTRGPRVWTRGERVVSGELLERTAAECRRLIADRFPGGGPAGAAAMLLDDGTVLTGTGPDPINPSTNLCHEVEPYCAAHRLDRAIVASICLHRAEDGSHLVLSPCGICRERLADHGPDVLVAVPGPSDPTEVQWLTLREALPRHWAAGAFPEDVPQWA</sequence>
<dbReference type="SUPFAM" id="SSF53927">
    <property type="entry name" value="Cytidine deaminase-like"/>
    <property type="match status" value="1"/>
</dbReference>
<dbReference type="Gene3D" id="3.40.140.10">
    <property type="entry name" value="Cytidine Deaminase, domain 2"/>
    <property type="match status" value="1"/>
</dbReference>
<gene>
    <name evidence="2" type="ORF">EIL87_19585</name>
</gene>
<name>A0A3R8P2C8_9PSEU</name>
<reference evidence="2 3" key="1">
    <citation type="submission" date="2018-11" db="EMBL/GenBank/DDBJ databases">
        <title>Saccharopolyspora rhizosphaerae sp. nov., an actinomycete isolated from rhizosphere soil in Thailand.</title>
        <authorList>
            <person name="Intra B."/>
            <person name="Euanorasetr J."/>
            <person name="Take A."/>
            <person name="Inahashi Y."/>
            <person name="Mori M."/>
            <person name="Panbangred W."/>
            <person name="Matsumoto A."/>
        </authorList>
    </citation>
    <scope>NUCLEOTIDE SEQUENCE [LARGE SCALE GENOMIC DNA]</scope>
    <source>
        <strain evidence="2 3">H219</strain>
    </source>
</reference>
<dbReference type="Proteomes" id="UP000274515">
    <property type="component" value="Unassembled WGS sequence"/>
</dbReference>
<organism evidence="2 3">
    <name type="scientific">Saccharopolyspora rhizosphaerae</name>
    <dbReference type="NCBI Taxonomy" id="2492662"/>
    <lineage>
        <taxon>Bacteria</taxon>
        <taxon>Bacillati</taxon>
        <taxon>Actinomycetota</taxon>
        <taxon>Actinomycetes</taxon>
        <taxon>Pseudonocardiales</taxon>
        <taxon>Pseudonocardiaceae</taxon>
        <taxon>Saccharopolyspora</taxon>
    </lineage>
</organism>
<proteinExistence type="predicted"/>
<comment type="caution">
    <text evidence="2">The sequence shown here is derived from an EMBL/GenBank/DDBJ whole genome shotgun (WGS) entry which is preliminary data.</text>
</comment>
<feature type="region of interest" description="Disordered" evidence="1">
    <location>
        <begin position="1"/>
        <end position="29"/>
    </location>
</feature>
<evidence type="ECO:0000313" key="3">
    <source>
        <dbReference type="Proteomes" id="UP000274515"/>
    </source>
</evidence>
<dbReference type="AlphaFoldDB" id="A0A3R8P2C8"/>
<dbReference type="OrthoDB" id="9795347at2"/>
<dbReference type="InterPro" id="IPR016193">
    <property type="entry name" value="Cytidine_deaminase-like"/>
</dbReference>
<feature type="compositionally biased region" description="Basic and acidic residues" evidence="1">
    <location>
        <begin position="1"/>
        <end position="19"/>
    </location>
</feature>
<keyword evidence="3" id="KW-1185">Reference proteome</keyword>
<evidence type="ECO:0000256" key="1">
    <source>
        <dbReference type="SAM" id="MobiDB-lite"/>
    </source>
</evidence>
<dbReference type="GO" id="GO:0003824">
    <property type="term" value="F:catalytic activity"/>
    <property type="evidence" value="ECO:0007669"/>
    <property type="project" value="InterPro"/>
</dbReference>
<protein>
    <submittedName>
        <fullName evidence="2">Cytidine deaminase</fullName>
    </submittedName>
</protein>
<accession>A0A3R8P2C8</accession>
<evidence type="ECO:0000313" key="2">
    <source>
        <dbReference type="EMBL" id="RRO14920.1"/>
    </source>
</evidence>
<dbReference type="EMBL" id="RSAA01000017">
    <property type="protein sequence ID" value="RRO14920.1"/>
    <property type="molecule type" value="Genomic_DNA"/>
</dbReference>
<dbReference type="NCBIfam" id="NF006155">
    <property type="entry name" value="PRK08298.1"/>
    <property type="match status" value="1"/>
</dbReference>